<gene>
    <name evidence="2" type="ORF">IEQ34_022037</name>
</gene>
<dbReference type="Proteomes" id="UP000775213">
    <property type="component" value="Unassembled WGS sequence"/>
</dbReference>
<feature type="region of interest" description="Disordered" evidence="1">
    <location>
        <begin position="78"/>
        <end position="104"/>
    </location>
</feature>
<organism evidence="2 3">
    <name type="scientific">Dendrobium chrysotoxum</name>
    <name type="common">Orchid</name>
    <dbReference type="NCBI Taxonomy" id="161865"/>
    <lineage>
        <taxon>Eukaryota</taxon>
        <taxon>Viridiplantae</taxon>
        <taxon>Streptophyta</taxon>
        <taxon>Embryophyta</taxon>
        <taxon>Tracheophyta</taxon>
        <taxon>Spermatophyta</taxon>
        <taxon>Magnoliopsida</taxon>
        <taxon>Liliopsida</taxon>
        <taxon>Asparagales</taxon>
        <taxon>Orchidaceae</taxon>
        <taxon>Epidendroideae</taxon>
        <taxon>Malaxideae</taxon>
        <taxon>Dendrobiinae</taxon>
        <taxon>Dendrobium</taxon>
    </lineage>
</organism>
<accession>A0AAV7FXX1</accession>
<sequence>MCFGESLAIFSAHLPCIFQISLVTHQDGHNVHPSADAIKSLAPAYVINHQSSNGTTASCCGHYKLLVPTYSPEFLSEFRQPSGVPSPAPGGKKGICPLGSTRPDQINSEEIESSSLQSLDRISLTIEGFGGPYQPRDFLQPSDVAKLA</sequence>
<evidence type="ECO:0000313" key="2">
    <source>
        <dbReference type="EMBL" id="KAH0448237.1"/>
    </source>
</evidence>
<dbReference type="EMBL" id="JAGFBR010000019">
    <property type="protein sequence ID" value="KAH0448237.1"/>
    <property type="molecule type" value="Genomic_DNA"/>
</dbReference>
<proteinExistence type="predicted"/>
<comment type="caution">
    <text evidence="2">The sequence shown here is derived from an EMBL/GenBank/DDBJ whole genome shotgun (WGS) entry which is preliminary data.</text>
</comment>
<reference evidence="2 3" key="1">
    <citation type="journal article" date="2021" name="Hortic Res">
        <title>Chromosome-scale assembly of the Dendrobium chrysotoxum genome enhances the understanding of orchid evolution.</title>
        <authorList>
            <person name="Zhang Y."/>
            <person name="Zhang G.Q."/>
            <person name="Zhang D."/>
            <person name="Liu X.D."/>
            <person name="Xu X.Y."/>
            <person name="Sun W.H."/>
            <person name="Yu X."/>
            <person name="Zhu X."/>
            <person name="Wang Z.W."/>
            <person name="Zhao X."/>
            <person name="Zhong W.Y."/>
            <person name="Chen H."/>
            <person name="Yin W.L."/>
            <person name="Huang T."/>
            <person name="Niu S.C."/>
            <person name="Liu Z.J."/>
        </authorList>
    </citation>
    <scope>NUCLEOTIDE SEQUENCE [LARGE SCALE GENOMIC DNA]</scope>
    <source>
        <strain evidence="2">Lindl</strain>
    </source>
</reference>
<dbReference type="AlphaFoldDB" id="A0AAV7FXX1"/>
<protein>
    <submittedName>
        <fullName evidence="2">Uncharacterized protein</fullName>
    </submittedName>
</protein>
<evidence type="ECO:0000256" key="1">
    <source>
        <dbReference type="SAM" id="MobiDB-lite"/>
    </source>
</evidence>
<keyword evidence="3" id="KW-1185">Reference proteome</keyword>
<evidence type="ECO:0000313" key="3">
    <source>
        <dbReference type="Proteomes" id="UP000775213"/>
    </source>
</evidence>
<name>A0AAV7FXX1_DENCH</name>